<dbReference type="SMART" id="SM00220">
    <property type="entry name" value="S_TKc"/>
    <property type="match status" value="1"/>
</dbReference>
<evidence type="ECO:0000313" key="23">
    <source>
        <dbReference type="EMBL" id="VFU49449.1"/>
    </source>
</evidence>
<evidence type="ECO:0000256" key="3">
    <source>
        <dbReference type="ARBA" id="ARBA00022527"/>
    </source>
</evidence>
<sequence length="951" mass="107442">MAPDLPCILYYFFFFLLLPSSLVAQSNGNVKVGDSLTAGDEAALWLSPAEDFAFGFRQLGQKDLYLLAIWYYKIPDKTIIWYANGDRPAPKESTVKLTAELGVVLNNPQGGEIWKSDPGNGEAASGFMNDTGNFLVANENGEKFWQSFDLPTDTLLPTQIMEKGTGGLSSRLSETNFSRGRFQFRLIPDGNAVLNTNNLPTGSAYDAYFWSNTVDSNPSNAGYQVVFNESGYLYVLRANNKREPLTLGSVVSATENYHRATLHFDGVFVLYYHPKNSSGNERWSVVRTMPENICTDVIGRTGTGPCGFNGVCTISPDQRANCSCPPRFSPLYPDDPYGGCKPDFPTQVCTEDVPNAPEDYELVMVTNINWPESDYERYTPYNIEDCKKACLQDCFCNVIVFNEETCWKKKLPLSNGRQDASVNRVSFIKVRKGNYTLPGPPPIPKKNRDRFSPMLLGGSVFFNFVLVGVVSFAFLFSYHNKFTRTPQVERAVQSNLRCFSYKDLVDATNGFKEEVGRGSFGIVYKGLIQIGSGVPVAIKKLHRFGKEIDKEFKTEVDAIAHTHHKNLVRLIGFCDEEQHRMLVYEFLSNGALASFLFGDVKLSWNQRTQIAFQIARGLLYLHDECSTHIIHCDIKPQNILLDEHYNARIADFGLAKLLSLDQSRTSTGIRGTKGYVAPEWHRNKLITAKVDVYSFGVLLLEIICCRKCVDSEDRAILTDWAYDCYQAGMMHALVENDEEALDDMEKFESLVHSGRPESETNHEDGYADARRHNSRLKLPWYGSSCLHEDCSTQIIHCDIKPQNILLDGSYNARISDFGLAKLLMINQTHTKKIRAKSICTEWFRSNTITAKVDVYSFGVMLLEIINSCRRSVEIEIGENDREILTDWAYLCFRRGTLDALADEDPEVTSDMKRLERYVMIALWCIQEDPSLRPTMKKVMLMLEGNVQLSFM</sequence>
<feature type="binding site" evidence="18">
    <location>
        <position position="540"/>
    </location>
    <ligand>
        <name>ATP</name>
        <dbReference type="ChEBI" id="CHEBI:30616"/>
    </ligand>
</feature>
<evidence type="ECO:0000259" key="22">
    <source>
        <dbReference type="PROSITE" id="PS50927"/>
    </source>
</evidence>
<evidence type="ECO:0000256" key="7">
    <source>
        <dbReference type="ARBA" id="ARBA00022729"/>
    </source>
</evidence>
<dbReference type="PROSITE" id="PS00108">
    <property type="entry name" value="PROTEIN_KINASE_ST"/>
    <property type="match status" value="2"/>
</dbReference>
<dbReference type="PROSITE" id="PS50011">
    <property type="entry name" value="PROTEIN_KINASE_DOM"/>
    <property type="match status" value="1"/>
</dbReference>
<reference evidence="23" key="1">
    <citation type="submission" date="2019-03" db="EMBL/GenBank/DDBJ databases">
        <authorList>
            <person name="Mank J."/>
            <person name="Almeida P."/>
        </authorList>
    </citation>
    <scope>NUCLEOTIDE SEQUENCE</scope>
    <source>
        <strain evidence="23">78183</strain>
    </source>
</reference>
<evidence type="ECO:0000256" key="9">
    <source>
        <dbReference type="ARBA" id="ARBA00022777"/>
    </source>
</evidence>
<dbReference type="CDD" id="cd01098">
    <property type="entry name" value="PAN_AP_plant"/>
    <property type="match status" value="1"/>
</dbReference>
<dbReference type="FunFam" id="3.30.200.20:FF:000059">
    <property type="entry name" value="S-receptor-like serine/threonine-protein kinase"/>
    <property type="match status" value="1"/>
</dbReference>
<dbReference type="FunFam" id="2.90.10.10:FF:000013">
    <property type="entry name" value="G-type lectin S-receptor-like serine/threonine-protein kinase LECRK1"/>
    <property type="match status" value="1"/>
</dbReference>
<dbReference type="FunFam" id="1.10.510.10:FF:000537">
    <property type="entry name" value="Putative receptor-like protein kinase"/>
    <property type="match status" value="1"/>
</dbReference>
<organism evidence="23">
    <name type="scientific">Salix viminalis</name>
    <name type="common">Common osier</name>
    <name type="synonym">Basket willow</name>
    <dbReference type="NCBI Taxonomy" id="40686"/>
    <lineage>
        <taxon>Eukaryota</taxon>
        <taxon>Viridiplantae</taxon>
        <taxon>Streptophyta</taxon>
        <taxon>Embryophyta</taxon>
        <taxon>Tracheophyta</taxon>
        <taxon>Spermatophyta</taxon>
        <taxon>Magnoliopsida</taxon>
        <taxon>eudicotyledons</taxon>
        <taxon>Gunneridae</taxon>
        <taxon>Pentapetalae</taxon>
        <taxon>rosids</taxon>
        <taxon>fabids</taxon>
        <taxon>Malpighiales</taxon>
        <taxon>Salicaceae</taxon>
        <taxon>Saliceae</taxon>
        <taxon>Salix</taxon>
    </lineage>
</organism>
<keyword evidence="3" id="KW-0723">Serine/threonine-protein kinase</keyword>
<keyword evidence="14" id="KW-0675">Receptor</keyword>
<evidence type="ECO:0000256" key="8">
    <source>
        <dbReference type="ARBA" id="ARBA00022741"/>
    </source>
</evidence>
<dbReference type="InterPro" id="IPR036426">
    <property type="entry name" value="Bulb-type_lectin_dom_sf"/>
</dbReference>
<name>A0A6N2MIK9_SALVM</name>
<accession>A0A6N2MIK9</accession>
<dbReference type="SUPFAM" id="SSF56112">
    <property type="entry name" value="Protein kinase-like (PK-like)"/>
    <property type="match status" value="2"/>
</dbReference>
<dbReference type="InterPro" id="IPR051343">
    <property type="entry name" value="G-type_lectin_kinases/EP1-like"/>
</dbReference>
<evidence type="ECO:0000256" key="11">
    <source>
        <dbReference type="ARBA" id="ARBA00022989"/>
    </source>
</evidence>
<dbReference type="GO" id="GO:0016020">
    <property type="term" value="C:membrane"/>
    <property type="evidence" value="ECO:0007669"/>
    <property type="project" value="UniProtKB-SubCell"/>
</dbReference>
<feature type="signal peptide" evidence="20">
    <location>
        <begin position="1"/>
        <end position="24"/>
    </location>
</feature>
<keyword evidence="7 20" id="KW-0732">Signal</keyword>
<dbReference type="Gene3D" id="1.10.510.10">
    <property type="entry name" value="Transferase(Phosphotransferase) domain 1"/>
    <property type="match status" value="2"/>
</dbReference>
<dbReference type="PROSITE" id="PS00107">
    <property type="entry name" value="PROTEIN_KINASE_ATP"/>
    <property type="match status" value="1"/>
</dbReference>
<dbReference type="Gene3D" id="3.30.200.20">
    <property type="entry name" value="Phosphorylase Kinase, domain 1"/>
    <property type="match status" value="1"/>
</dbReference>
<dbReference type="InterPro" id="IPR017441">
    <property type="entry name" value="Protein_kinase_ATP_BS"/>
</dbReference>
<evidence type="ECO:0000256" key="12">
    <source>
        <dbReference type="ARBA" id="ARBA00023136"/>
    </source>
</evidence>
<feature type="transmembrane region" description="Helical" evidence="19">
    <location>
        <begin position="454"/>
        <end position="476"/>
    </location>
</feature>
<keyword evidence="5" id="KW-0808">Transferase</keyword>
<keyword evidence="11 19" id="KW-1133">Transmembrane helix</keyword>
<evidence type="ECO:0000256" key="20">
    <source>
        <dbReference type="SAM" id="SignalP"/>
    </source>
</evidence>
<keyword evidence="15" id="KW-0325">Glycoprotein</keyword>
<evidence type="ECO:0000256" key="1">
    <source>
        <dbReference type="ARBA" id="ARBA00004479"/>
    </source>
</evidence>
<evidence type="ECO:0000256" key="13">
    <source>
        <dbReference type="ARBA" id="ARBA00023157"/>
    </source>
</evidence>
<keyword evidence="10 18" id="KW-0067">ATP-binding</keyword>
<keyword evidence="13" id="KW-1015">Disulfide bond</keyword>
<dbReference type="GO" id="GO:0004674">
    <property type="term" value="F:protein serine/threonine kinase activity"/>
    <property type="evidence" value="ECO:0007669"/>
    <property type="project" value="UniProtKB-KW"/>
</dbReference>
<evidence type="ECO:0000256" key="18">
    <source>
        <dbReference type="PROSITE-ProRule" id="PRU10141"/>
    </source>
</evidence>
<dbReference type="InterPro" id="IPR011009">
    <property type="entry name" value="Kinase-like_dom_sf"/>
</dbReference>
<gene>
    <name evidence="23" type="ORF">SVIM_LOCUS325953</name>
</gene>
<feature type="chain" id="PRO_5026714100" description="non-specific serine/threonine protein kinase" evidence="20">
    <location>
        <begin position="25"/>
        <end position="951"/>
    </location>
</feature>
<dbReference type="PROSITE" id="PS50927">
    <property type="entry name" value="BULB_LECTIN"/>
    <property type="match status" value="1"/>
</dbReference>
<protein>
    <recommendedName>
        <fullName evidence="2">non-specific serine/threonine protein kinase</fullName>
        <ecNumber evidence="2">2.7.11.1</ecNumber>
    </recommendedName>
</protein>
<dbReference type="AlphaFoldDB" id="A0A6N2MIK9"/>
<evidence type="ECO:0000256" key="19">
    <source>
        <dbReference type="SAM" id="Phobius"/>
    </source>
</evidence>
<keyword evidence="6 19" id="KW-0812">Transmembrane</keyword>
<dbReference type="EMBL" id="CAADRP010001707">
    <property type="protein sequence ID" value="VFU49449.1"/>
    <property type="molecule type" value="Genomic_DNA"/>
</dbReference>
<dbReference type="PANTHER" id="PTHR47976">
    <property type="entry name" value="G-TYPE LECTIN S-RECEPTOR-LIKE SERINE/THREONINE-PROTEIN KINASE SD2-5"/>
    <property type="match status" value="1"/>
</dbReference>
<keyword evidence="8 18" id="KW-0547">Nucleotide-binding</keyword>
<dbReference type="FunFam" id="2.90.10.30:FF:000001">
    <property type="entry name" value="Serine/threonine-protein kinase"/>
    <property type="match status" value="1"/>
</dbReference>
<feature type="domain" description="Bulb-type lectin" evidence="22">
    <location>
        <begin position="21"/>
        <end position="149"/>
    </location>
</feature>
<dbReference type="Pfam" id="PF01453">
    <property type="entry name" value="B_lectin"/>
    <property type="match status" value="1"/>
</dbReference>
<dbReference type="InterPro" id="IPR001480">
    <property type="entry name" value="Bulb-type_lectin_dom"/>
</dbReference>
<keyword evidence="4" id="KW-0245">EGF-like domain</keyword>
<comment type="catalytic activity">
    <reaction evidence="17">
        <text>L-seryl-[protein] + ATP = O-phospho-L-seryl-[protein] + ADP + H(+)</text>
        <dbReference type="Rhea" id="RHEA:17989"/>
        <dbReference type="Rhea" id="RHEA-COMP:9863"/>
        <dbReference type="Rhea" id="RHEA-COMP:11604"/>
        <dbReference type="ChEBI" id="CHEBI:15378"/>
        <dbReference type="ChEBI" id="CHEBI:29999"/>
        <dbReference type="ChEBI" id="CHEBI:30616"/>
        <dbReference type="ChEBI" id="CHEBI:83421"/>
        <dbReference type="ChEBI" id="CHEBI:456216"/>
        <dbReference type="EC" id="2.7.11.1"/>
    </reaction>
</comment>
<evidence type="ECO:0000256" key="15">
    <source>
        <dbReference type="ARBA" id="ARBA00023180"/>
    </source>
</evidence>
<dbReference type="SMART" id="SM00108">
    <property type="entry name" value="B_lectin"/>
    <property type="match status" value="1"/>
</dbReference>
<dbReference type="EC" id="2.7.11.1" evidence="2"/>
<comment type="subcellular location">
    <subcellularLocation>
        <location evidence="1">Membrane</location>
        <topology evidence="1">Single-pass type I membrane protein</topology>
    </subcellularLocation>
</comment>
<evidence type="ECO:0000256" key="16">
    <source>
        <dbReference type="ARBA" id="ARBA00047899"/>
    </source>
</evidence>
<evidence type="ECO:0000256" key="5">
    <source>
        <dbReference type="ARBA" id="ARBA00022679"/>
    </source>
</evidence>
<evidence type="ECO:0000256" key="17">
    <source>
        <dbReference type="ARBA" id="ARBA00048679"/>
    </source>
</evidence>
<evidence type="ECO:0000256" key="14">
    <source>
        <dbReference type="ARBA" id="ARBA00023170"/>
    </source>
</evidence>
<evidence type="ECO:0000256" key="4">
    <source>
        <dbReference type="ARBA" id="ARBA00022536"/>
    </source>
</evidence>
<dbReference type="PANTHER" id="PTHR47976:SF15">
    <property type="entry name" value="G-TYPE LECTIN S-RECEPTOR-LIKE SERINE_THREONINE-PROTEIN KINASE RLK1"/>
    <property type="match status" value="1"/>
</dbReference>
<feature type="domain" description="Protein kinase" evidence="21">
    <location>
        <begin position="509"/>
        <end position="951"/>
    </location>
</feature>
<evidence type="ECO:0000259" key="21">
    <source>
        <dbReference type="PROSITE" id="PS50011"/>
    </source>
</evidence>
<comment type="catalytic activity">
    <reaction evidence="16">
        <text>L-threonyl-[protein] + ATP = O-phospho-L-threonyl-[protein] + ADP + H(+)</text>
        <dbReference type="Rhea" id="RHEA:46608"/>
        <dbReference type="Rhea" id="RHEA-COMP:11060"/>
        <dbReference type="Rhea" id="RHEA-COMP:11605"/>
        <dbReference type="ChEBI" id="CHEBI:15378"/>
        <dbReference type="ChEBI" id="CHEBI:30013"/>
        <dbReference type="ChEBI" id="CHEBI:30616"/>
        <dbReference type="ChEBI" id="CHEBI:61977"/>
        <dbReference type="ChEBI" id="CHEBI:456216"/>
        <dbReference type="EC" id="2.7.11.1"/>
    </reaction>
</comment>
<proteinExistence type="predicted"/>
<dbReference type="SUPFAM" id="SSF51110">
    <property type="entry name" value="alpha-D-mannose-specific plant lectins"/>
    <property type="match status" value="1"/>
</dbReference>
<keyword evidence="12 19" id="KW-0472">Membrane</keyword>
<evidence type="ECO:0000256" key="6">
    <source>
        <dbReference type="ARBA" id="ARBA00022692"/>
    </source>
</evidence>
<dbReference type="InterPro" id="IPR008271">
    <property type="entry name" value="Ser/Thr_kinase_AS"/>
</dbReference>
<dbReference type="InterPro" id="IPR000719">
    <property type="entry name" value="Prot_kinase_dom"/>
</dbReference>
<dbReference type="Pfam" id="PF00069">
    <property type="entry name" value="Pkinase"/>
    <property type="match status" value="2"/>
</dbReference>
<dbReference type="Gene3D" id="2.90.10.10">
    <property type="entry name" value="Bulb-type lectin domain"/>
    <property type="match status" value="2"/>
</dbReference>
<evidence type="ECO:0000256" key="2">
    <source>
        <dbReference type="ARBA" id="ARBA00012513"/>
    </source>
</evidence>
<evidence type="ECO:0000256" key="10">
    <source>
        <dbReference type="ARBA" id="ARBA00022840"/>
    </source>
</evidence>
<dbReference type="GO" id="GO:0005524">
    <property type="term" value="F:ATP binding"/>
    <property type="evidence" value="ECO:0007669"/>
    <property type="project" value="UniProtKB-UniRule"/>
</dbReference>
<keyword evidence="9" id="KW-0418">Kinase</keyword>